<dbReference type="PANTHER" id="PTHR19879:SF9">
    <property type="entry name" value="TRANSCRIPTION INITIATION FACTOR TFIID SUBUNIT 5"/>
    <property type="match status" value="1"/>
</dbReference>
<dbReference type="PRINTS" id="PR00320">
    <property type="entry name" value="GPROTEINBRPT"/>
</dbReference>
<name>A0AAI8YSF1_9PEZI</name>
<dbReference type="InterPro" id="IPR015943">
    <property type="entry name" value="WD40/YVTN_repeat-like_dom_sf"/>
</dbReference>
<keyword evidence="2" id="KW-0677">Repeat</keyword>
<evidence type="ECO:0000256" key="3">
    <source>
        <dbReference type="PROSITE-ProRule" id="PRU00221"/>
    </source>
</evidence>
<dbReference type="InterPro" id="IPR056884">
    <property type="entry name" value="NPHP3-like_N"/>
</dbReference>
<dbReference type="InterPro" id="IPR036322">
    <property type="entry name" value="WD40_repeat_dom_sf"/>
</dbReference>
<comment type="caution">
    <text evidence="5">The sequence shown here is derived from an EMBL/GenBank/DDBJ whole genome shotgun (WGS) entry which is preliminary data.</text>
</comment>
<organism evidence="5 6">
    <name type="scientific">Lecanosticta acicola</name>
    <dbReference type="NCBI Taxonomy" id="111012"/>
    <lineage>
        <taxon>Eukaryota</taxon>
        <taxon>Fungi</taxon>
        <taxon>Dikarya</taxon>
        <taxon>Ascomycota</taxon>
        <taxon>Pezizomycotina</taxon>
        <taxon>Dothideomycetes</taxon>
        <taxon>Dothideomycetidae</taxon>
        <taxon>Mycosphaerellales</taxon>
        <taxon>Mycosphaerellaceae</taxon>
        <taxon>Lecanosticta</taxon>
    </lineage>
</organism>
<sequence>MAMTASGHGHCYGDSQLKGHARAHFGDNISVHNNYLSAEPQLIDLPTAPEASFDSRVRQDDPLCLPGTRVEVLERIRSWILGDESSCIFWLSGMAGTGKSTIARTIARESSEGGYLGASFFFTRGKRATANADLFFTTLALQLTINKPALKTHVAEAVRAQPDIASKSRTAQWQRLIAQPIERMAGGLQQEVLVFVIDALDECGHDADMEAIVGILAEATEIKSTRLRIISHEQTRVARATVNDDLRLFFHDQFNRVKRRQDWIAKDWPDNTATEELVRLAEGLFIFAATICRFIAGSRSAQKSLDQFICSIRPSSAEKISPAPARLVGPSMLPLDMLYTNILIRSIEADDQFDLDGDDFDETREILGLLLALKEELSIQTVAGILGRDTSEIYSCLQGLESLIHVPSAGSSGGIRILHASLRDFLFDQERCRRALARHSADARLEQPTLDRLWIDKHVMHGVLAEQCLARLAGSSGLRYDMCELQDPGAERRYVNVEIIHKISPDVAYACCHWANHATEAQQKLRSRGVVHDFLKVYLLHWLEALSWLGKLSQAIYQVKDLESLVETAFAADLAGFLYDAWRFLLENRNIIDTAPLQVYYGALVSVPKTSVLRSLFFDRVSAMLDLIPEAPERWPPQTLACVGHTSFVNALAFSPDGTLIASGSDDGTMRLWNISTGEELHKYEIRSECVCAVAFSADGQTVAAATENGTVLRCNVKTGRPVHQFISIPIDSSAVPAFAADLSTIAMGSGRRLTVWHLDKEPELKLDAEINTSIYQPQICISPNGQLIAIATKRGAVDIFDCADGKSFQLTGHTTGVEQVAFAPNGEMLASASFDQTLRLWDVRSKQELSRLDHDGDILCIAFASNGMTLVSASKEKRRSPNELVSIWNLRNGTTFRLQDRQEVTGGLNIISCSYDGNTIASADFDSAIRLWTARSDGQTRNLPGHTSVVRSVTSSTQGNIFVSIDMYGTLCAWDAERGKILRTLHSSPSRTTFDCRICDISGDEKIVVSFDASAMMVWDVGCGAQVCKIETTITRRNKVKLSWDGGLVAVERFLTARLRSRVSLWNARTGQHLRDFDCERFCRYLSFQSHTLHTGHEELEIGEYLTSPEPTYYEPRKEVEYSRSIDKTSSGWIRYRGHNVLLLPFDWKGTHFDIDCIHGRTIAIGQKSGTLSFYRFRAHIPEDILRVSEMEYQSPHLSADESPNESLDGS</sequence>
<dbReference type="Gene3D" id="2.130.10.10">
    <property type="entry name" value="YVTN repeat-like/Quinoprotein amine dehydrogenase"/>
    <property type="match status" value="3"/>
</dbReference>
<proteinExistence type="predicted"/>
<dbReference type="PANTHER" id="PTHR19879">
    <property type="entry name" value="TRANSCRIPTION INITIATION FACTOR TFIID"/>
    <property type="match status" value="1"/>
</dbReference>
<dbReference type="SUPFAM" id="SSF50978">
    <property type="entry name" value="WD40 repeat-like"/>
    <property type="match status" value="2"/>
</dbReference>
<dbReference type="CDD" id="cd00009">
    <property type="entry name" value="AAA"/>
    <property type="match status" value="1"/>
</dbReference>
<feature type="repeat" description="WD" evidence="3">
    <location>
        <begin position="811"/>
        <end position="852"/>
    </location>
</feature>
<dbReference type="InterPro" id="IPR019775">
    <property type="entry name" value="WD40_repeat_CS"/>
</dbReference>
<dbReference type="EMBL" id="CAVMBE010000004">
    <property type="protein sequence ID" value="CAK3818270.1"/>
    <property type="molecule type" value="Genomic_DNA"/>
</dbReference>
<evidence type="ECO:0000259" key="4">
    <source>
        <dbReference type="Pfam" id="PF24883"/>
    </source>
</evidence>
<dbReference type="SMART" id="SM00320">
    <property type="entry name" value="WD40"/>
    <property type="match status" value="7"/>
</dbReference>
<feature type="domain" description="Nephrocystin 3-like N-terminal" evidence="4">
    <location>
        <begin position="74"/>
        <end position="230"/>
    </location>
</feature>
<evidence type="ECO:0000256" key="2">
    <source>
        <dbReference type="ARBA" id="ARBA00022737"/>
    </source>
</evidence>
<dbReference type="PROSITE" id="PS00678">
    <property type="entry name" value="WD_REPEATS_1"/>
    <property type="match status" value="2"/>
</dbReference>
<dbReference type="CDD" id="cd00200">
    <property type="entry name" value="WD40"/>
    <property type="match status" value="1"/>
</dbReference>
<evidence type="ECO:0000256" key="1">
    <source>
        <dbReference type="ARBA" id="ARBA00022574"/>
    </source>
</evidence>
<feature type="repeat" description="WD" evidence="3">
    <location>
        <begin position="642"/>
        <end position="683"/>
    </location>
</feature>
<dbReference type="Proteomes" id="UP001296104">
    <property type="component" value="Unassembled WGS sequence"/>
</dbReference>
<evidence type="ECO:0000313" key="6">
    <source>
        <dbReference type="Proteomes" id="UP001296104"/>
    </source>
</evidence>
<dbReference type="SUPFAM" id="SSF52540">
    <property type="entry name" value="P-loop containing nucleoside triphosphate hydrolases"/>
    <property type="match status" value="1"/>
</dbReference>
<protein>
    <submittedName>
        <fullName evidence="5">F-box and wd40 domain</fullName>
    </submittedName>
</protein>
<accession>A0AAI8YSF1</accession>
<keyword evidence="6" id="KW-1185">Reference proteome</keyword>
<dbReference type="PROSITE" id="PS50082">
    <property type="entry name" value="WD_REPEATS_2"/>
    <property type="match status" value="3"/>
</dbReference>
<dbReference type="InterPro" id="IPR020472">
    <property type="entry name" value="WD40_PAC1"/>
</dbReference>
<gene>
    <name evidence="5" type="ORF">LECACI_7A001137</name>
</gene>
<dbReference type="PROSITE" id="PS50294">
    <property type="entry name" value="WD_REPEATS_REGION"/>
    <property type="match status" value="2"/>
</dbReference>
<dbReference type="Gene3D" id="3.40.50.300">
    <property type="entry name" value="P-loop containing nucleotide triphosphate hydrolases"/>
    <property type="match status" value="1"/>
</dbReference>
<feature type="repeat" description="WD" evidence="3">
    <location>
        <begin position="944"/>
        <end position="985"/>
    </location>
</feature>
<dbReference type="InterPro" id="IPR027417">
    <property type="entry name" value="P-loop_NTPase"/>
</dbReference>
<dbReference type="AlphaFoldDB" id="A0AAI8YSF1"/>
<dbReference type="InterPro" id="IPR001680">
    <property type="entry name" value="WD40_rpt"/>
</dbReference>
<keyword evidence="1 3" id="KW-0853">WD repeat</keyword>
<dbReference type="Pfam" id="PF00400">
    <property type="entry name" value="WD40"/>
    <property type="match status" value="5"/>
</dbReference>
<reference evidence="5" key="1">
    <citation type="submission" date="2023-11" db="EMBL/GenBank/DDBJ databases">
        <authorList>
            <person name="Alioto T."/>
            <person name="Alioto T."/>
            <person name="Gomez Garrido J."/>
        </authorList>
    </citation>
    <scope>NUCLEOTIDE SEQUENCE</scope>
</reference>
<dbReference type="Pfam" id="PF24883">
    <property type="entry name" value="NPHP3_N"/>
    <property type="match status" value="1"/>
</dbReference>
<evidence type="ECO:0000313" key="5">
    <source>
        <dbReference type="EMBL" id="CAK3818270.1"/>
    </source>
</evidence>